<gene>
    <name evidence="1" type="ORF">X474_02320</name>
</gene>
<evidence type="ECO:0000313" key="1">
    <source>
        <dbReference type="EMBL" id="KIX15694.1"/>
    </source>
</evidence>
<comment type="caution">
    <text evidence="1">The sequence shown here is derived from an EMBL/GenBank/DDBJ whole genome shotgun (WGS) entry which is preliminary data.</text>
</comment>
<protein>
    <submittedName>
        <fullName evidence="1">Uncharacterized protein</fullName>
    </submittedName>
</protein>
<dbReference type="InParanoid" id="A0A0D2JC22"/>
<accession>A0A0D2JC22</accession>
<organism evidence="1 2">
    <name type="scientific">Dethiosulfatarculus sandiegensis</name>
    <dbReference type="NCBI Taxonomy" id="1429043"/>
    <lineage>
        <taxon>Bacteria</taxon>
        <taxon>Pseudomonadati</taxon>
        <taxon>Thermodesulfobacteriota</taxon>
        <taxon>Desulfarculia</taxon>
        <taxon>Desulfarculales</taxon>
        <taxon>Desulfarculaceae</taxon>
        <taxon>Dethiosulfatarculus</taxon>
    </lineage>
</organism>
<dbReference type="AlphaFoldDB" id="A0A0D2JC22"/>
<dbReference type="EMBL" id="AZAC01000002">
    <property type="protein sequence ID" value="KIX15694.1"/>
    <property type="molecule type" value="Genomic_DNA"/>
</dbReference>
<sequence>MTWAANPKREILAGLMCSRLYFSLPVRQRLALLKRYSKVVKSPAALCKAPVCHLPLNRWHMNAGRKEED</sequence>
<name>A0A0D2JC22_9BACT</name>
<reference evidence="1 2" key="1">
    <citation type="submission" date="2013-11" db="EMBL/GenBank/DDBJ databases">
        <title>Metagenomic analysis of a methanogenic consortium involved in long chain n-alkane degradation.</title>
        <authorList>
            <person name="Davidova I.A."/>
            <person name="Callaghan A.V."/>
            <person name="Wawrik B."/>
            <person name="Pruitt S."/>
            <person name="Marks C."/>
            <person name="Duncan K.E."/>
            <person name="Suflita J.M."/>
        </authorList>
    </citation>
    <scope>NUCLEOTIDE SEQUENCE [LARGE SCALE GENOMIC DNA]</scope>
    <source>
        <strain evidence="1 2">SPR</strain>
    </source>
</reference>
<proteinExistence type="predicted"/>
<dbReference type="RefSeq" id="WP_044346454.1">
    <property type="nucleotide sequence ID" value="NZ_AZAC01000002.1"/>
</dbReference>
<evidence type="ECO:0000313" key="2">
    <source>
        <dbReference type="Proteomes" id="UP000032233"/>
    </source>
</evidence>
<dbReference type="Proteomes" id="UP000032233">
    <property type="component" value="Unassembled WGS sequence"/>
</dbReference>
<keyword evidence="2" id="KW-1185">Reference proteome</keyword>